<proteinExistence type="predicted"/>
<protein>
    <recommendedName>
        <fullName evidence="4">Peptidase A1 domain-containing protein</fullName>
    </recommendedName>
</protein>
<evidence type="ECO:0000256" key="3">
    <source>
        <dbReference type="SAM" id="SignalP"/>
    </source>
</evidence>
<keyword evidence="3" id="KW-0732">Signal</keyword>
<evidence type="ECO:0000256" key="1">
    <source>
        <dbReference type="SAM" id="MobiDB-lite"/>
    </source>
</evidence>
<feature type="domain" description="Peptidase A1" evidence="4">
    <location>
        <begin position="53"/>
        <end position="400"/>
    </location>
</feature>
<name>A0A2B7Y179_POLH7</name>
<feature type="region of interest" description="Disordered" evidence="1">
    <location>
        <begin position="425"/>
        <end position="445"/>
    </location>
</feature>
<keyword evidence="2" id="KW-0812">Transmembrane</keyword>
<feature type="transmembrane region" description="Helical" evidence="2">
    <location>
        <begin position="450"/>
        <end position="474"/>
    </location>
</feature>
<evidence type="ECO:0000313" key="6">
    <source>
        <dbReference type="Proteomes" id="UP000224634"/>
    </source>
</evidence>
<feature type="signal peptide" evidence="3">
    <location>
        <begin position="1"/>
        <end position="30"/>
    </location>
</feature>
<dbReference type="EMBL" id="PDNA01000061">
    <property type="protein sequence ID" value="PGH17824.1"/>
    <property type="molecule type" value="Genomic_DNA"/>
</dbReference>
<feature type="region of interest" description="Disordered" evidence="1">
    <location>
        <begin position="490"/>
        <end position="520"/>
    </location>
</feature>
<sequence>MSIRCCSPPHIGTAQKCLILVSALIPLVSADCAPPPIPINIENVTLPNNEISRGLGMSVGNPPQKFSFLPAWPLNNTYVFGSNGYCTGSWSDSACTTLRGGQYDKVGSTTRGSADSDAYPTDGSLYKLEIITDNLTITDNVTFPDFALGISLADWGLEGYHPRASLGLGPNSSVLHALQSARRIASRSWSMFWGQTGATENTQLDGSFIFGGYDRAKVSGNEYSYDLSPLSEDCATGMVVTITDISLEYPNGTSASLFSDIKSAALATCLIPDLPWLMTLPYNPYFVNFQSLTNASDFDRSFGINYYTMVYNQNAQIYDGDMTIKLSSGLSVRISNDQLVVPRLLIDRDSGELVTNSTETSLLINSLQGGNSDDLPQLGRNFLSSAYLMVNQDANKFTLWAANPTINEDIVAVDSNNKVIEEFCDPTTRGSTPSPSAQPASSSERKLSRAAIAGIAVGSVAGVGTTAGIVFMYMKRQKVKAYIKSQITSPVEPKAPPAYGTLELHGTSIPDRPPEPQELP</sequence>
<reference evidence="5 6" key="1">
    <citation type="submission" date="2017-10" db="EMBL/GenBank/DDBJ databases">
        <title>Comparative genomics in systemic dimorphic fungi from Ajellomycetaceae.</title>
        <authorList>
            <person name="Munoz J.F."/>
            <person name="Mcewen J.G."/>
            <person name="Clay O.K."/>
            <person name="Cuomo C.A."/>
        </authorList>
    </citation>
    <scope>NUCLEOTIDE SEQUENCE [LARGE SCALE GENOMIC DNA]</scope>
    <source>
        <strain evidence="5 6">UAMH7299</strain>
    </source>
</reference>
<comment type="caution">
    <text evidence="5">The sequence shown here is derived from an EMBL/GenBank/DDBJ whole genome shotgun (WGS) entry which is preliminary data.</text>
</comment>
<evidence type="ECO:0000313" key="5">
    <source>
        <dbReference type="EMBL" id="PGH17824.1"/>
    </source>
</evidence>
<dbReference type="Gene3D" id="2.40.70.10">
    <property type="entry name" value="Acid Proteases"/>
    <property type="match status" value="2"/>
</dbReference>
<evidence type="ECO:0000256" key="2">
    <source>
        <dbReference type="SAM" id="Phobius"/>
    </source>
</evidence>
<feature type="compositionally biased region" description="Low complexity" evidence="1">
    <location>
        <begin position="431"/>
        <end position="442"/>
    </location>
</feature>
<keyword evidence="2" id="KW-1133">Transmembrane helix</keyword>
<keyword evidence="6" id="KW-1185">Reference proteome</keyword>
<dbReference type="AlphaFoldDB" id="A0A2B7Y179"/>
<dbReference type="SUPFAM" id="SSF50630">
    <property type="entry name" value="Acid proteases"/>
    <property type="match status" value="1"/>
</dbReference>
<organism evidence="5 6">
    <name type="scientific">Polytolypa hystricis (strain UAMH7299)</name>
    <dbReference type="NCBI Taxonomy" id="1447883"/>
    <lineage>
        <taxon>Eukaryota</taxon>
        <taxon>Fungi</taxon>
        <taxon>Dikarya</taxon>
        <taxon>Ascomycota</taxon>
        <taxon>Pezizomycotina</taxon>
        <taxon>Eurotiomycetes</taxon>
        <taxon>Eurotiomycetidae</taxon>
        <taxon>Onygenales</taxon>
        <taxon>Onygenales incertae sedis</taxon>
        <taxon>Polytolypa</taxon>
    </lineage>
</organism>
<dbReference type="InterPro" id="IPR033121">
    <property type="entry name" value="PEPTIDASE_A1"/>
</dbReference>
<keyword evidence="2" id="KW-0472">Membrane</keyword>
<gene>
    <name evidence="5" type="ORF">AJ80_04647</name>
</gene>
<feature type="chain" id="PRO_5013401272" description="Peptidase A1 domain-containing protein" evidence="3">
    <location>
        <begin position="31"/>
        <end position="520"/>
    </location>
</feature>
<accession>A0A2B7Y179</accession>
<dbReference type="Proteomes" id="UP000224634">
    <property type="component" value="Unassembled WGS sequence"/>
</dbReference>
<dbReference type="PROSITE" id="PS51767">
    <property type="entry name" value="PEPTIDASE_A1"/>
    <property type="match status" value="1"/>
</dbReference>
<evidence type="ECO:0000259" key="4">
    <source>
        <dbReference type="PROSITE" id="PS51767"/>
    </source>
</evidence>
<dbReference type="OrthoDB" id="4074350at2759"/>
<dbReference type="STRING" id="1447883.A0A2B7Y179"/>
<dbReference type="InterPro" id="IPR021109">
    <property type="entry name" value="Peptidase_aspartic_dom_sf"/>
</dbReference>